<evidence type="ECO:0000256" key="5">
    <source>
        <dbReference type="ARBA" id="ARBA00023242"/>
    </source>
</evidence>
<evidence type="ECO:0000256" key="3">
    <source>
        <dbReference type="ARBA" id="ARBA00023125"/>
    </source>
</evidence>
<evidence type="ECO:0000313" key="9">
    <source>
        <dbReference type="Proteomes" id="UP000244336"/>
    </source>
</evidence>
<dbReference type="Gene3D" id="2.20.25.80">
    <property type="entry name" value="WRKY domain"/>
    <property type="match status" value="1"/>
</dbReference>
<proteinExistence type="predicted"/>
<evidence type="ECO:0000256" key="1">
    <source>
        <dbReference type="ARBA" id="ARBA00004123"/>
    </source>
</evidence>
<feature type="region of interest" description="Disordered" evidence="6">
    <location>
        <begin position="64"/>
        <end position="117"/>
    </location>
</feature>
<dbReference type="AlphaFoldDB" id="A0A2T7DF40"/>
<evidence type="ECO:0000259" key="7">
    <source>
        <dbReference type="PROSITE" id="PS50811"/>
    </source>
</evidence>
<dbReference type="Gramene" id="PUZ54212">
    <property type="protein sequence ID" value="PUZ54212"/>
    <property type="gene ID" value="GQ55_5G112400"/>
</dbReference>
<feature type="domain" description="WRKY" evidence="7">
    <location>
        <begin position="115"/>
        <end position="153"/>
    </location>
</feature>
<evidence type="ECO:0000256" key="2">
    <source>
        <dbReference type="ARBA" id="ARBA00023015"/>
    </source>
</evidence>
<keyword evidence="5" id="KW-0539">Nucleus</keyword>
<keyword evidence="2" id="KW-0805">Transcription regulation</keyword>
<dbReference type="Pfam" id="PF03106">
    <property type="entry name" value="WRKY"/>
    <property type="match status" value="1"/>
</dbReference>
<dbReference type="GO" id="GO:0043565">
    <property type="term" value="F:sequence-specific DNA binding"/>
    <property type="evidence" value="ECO:0007669"/>
    <property type="project" value="InterPro"/>
</dbReference>
<reference evidence="8 9" key="1">
    <citation type="submission" date="2018-04" db="EMBL/GenBank/DDBJ databases">
        <title>WGS assembly of Panicum hallii var. hallii HAL2.</title>
        <authorList>
            <person name="Lovell J."/>
            <person name="Jenkins J."/>
            <person name="Lowry D."/>
            <person name="Mamidi S."/>
            <person name="Sreedasyam A."/>
            <person name="Weng X."/>
            <person name="Barry K."/>
            <person name="Bonette J."/>
            <person name="Campitelli B."/>
            <person name="Daum C."/>
            <person name="Gordon S."/>
            <person name="Gould B."/>
            <person name="Lipzen A."/>
            <person name="MacQueen A."/>
            <person name="Palacio-Mejia J."/>
            <person name="Plott C."/>
            <person name="Shakirov E."/>
            <person name="Shu S."/>
            <person name="Yoshinaga Y."/>
            <person name="Zane M."/>
            <person name="Rokhsar D."/>
            <person name="Grimwood J."/>
            <person name="Schmutz J."/>
            <person name="Juenger T."/>
        </authorList>
    </citation>
    <scope>NUCLEOTIDE SEQUENCE [LARGE SCALE GENOMIC DNA]</scope>
    <source>
        <strain evidence="9">cv. HAL2</strain>
    </source>
</reference>
<dbReference type="Proteomes" id="UP000244336">
    <property type="component" value="Chromosome 5"/>
</dbReference>
<keyword evidence="4" id="KW-0804">Transcription</keyword>
<dbReference type="InterPro" id="IPR044810">
    <property type="entry name" value="WRKY_plant"/>
</dbReference>
<dbReference type="InterPro" id="IPR003657">
    <property type="entry name" value="WRKY_dom"/>
</dbReference>
<dbReference type="EMBL" id="CM009753">
    <property type="protein sequence ID" value="PUZ54212.1"/>
    <property type="molecule type" value="Genomic_DNA"/>
</dbReference>
<accession>A0A2T7DF40</accession>
<keyword evidence="9" id="KW-1185">Reference proteome</keyword>
<dbReference type="SMART" id="SM00774">
    <property type="entry name" value="WRKY"/>
    <property type="match status" value="1"/>
</dbReference>
<name>A0A2T7DF40_9POAL</name>
<organism evidence="8 9">
    <name type="scientific">Panicum hallii var. hallii</name>
    <dbReference type="NCBI Taxonomy" id="1504633"/>
    <lineage>
        <taxon>Eukaryota</taxon>
        <taxon>Viridiplantae</taxon>
        <taxon>Streptophyta</taxon>
        <taxon>Embryophyta</taxon>
        <taxon>Tracheophyta</taxon>
        <taxon>Spermatophyta</taxon>
        <taxon>Magnoliopsida</taxon>
        <taxon>Liliopsida</taxon>
        <taxon>Poales</taxon>
        <taxon>Poaceae</taxon>
        <taxon>PACMAD clade</taxon>
        <taxon>Panicoideae</taxon>
        <taxon>Panicodae</taxon>
        <taxon>Paniceae</taxon>
        <taxon>Panicinae</taxon>
        <taxon>Panicum</taxon>
        <taxon>Panicum sect. Panicum</taxon>
    </lineage>
</organism>
<dbReference type="GO" id="GO:0003700">
    <property type="term" value="F:DNA-binding transcription factor activity"/>
    <property type="evidence" value="ECO:0007669"/>
    <property type="project" value="InterPro"/>
</dbReference>
<keyword evidence="3" id="KW-0238">DNA-binding</keyword>
<dbReference type="SUPFAM" id="SSF118290">
    <property type="entry name" value="WRKY DNA-binding domain"/>
    <property type="match status" value="1"/>
</dbReference>
<evidence type="ECO:0000256" key="4">
    <source>
        <dbReference type="ARBA" id="ARBA00023163"/>
    </source>
</evidence>
<protein>
    <recommendedName>
        <fullName evidence="7">WRKY domain-containing protein</fullName>
    </recommendedName>
</protein>
<dbReference type="PROSITE" id="PS50811">
    <property type="entry name" value="WRKY"/>
    <property type="match status" value="1"/>
</dbReference>
<dbReference type="PANTHER" id="PTHR31282">
    <property type="entry name" value="WRKY TRANSCRIPTION FACTOR 21-RELATED"/>
    <property type="match status" value="1"/>
</dbReference>
<gene>
    <name evidence="8" type="ORF">GQ55_5G112400</name>
</gene>
<feature type="compositionally biased region" description="Basic and acidic residues" evidence="6">
    <location>
        <begin position="79"/>
        <end position="88"/>
    </location>
</feature>
<feature type="region of interest" description="Disordered" evidence="6">
    <location>
        <begin position="245"/>
        <end position="280"/>
    </location>
</feature>
<dbReference type="InterPro" id="IPR036576">
    <property type="entry name" value="WRKY_dom_sf"/>
</dbReference>
<feature type="compositionally biased region" description="Pro residues" evidence="6">
    <location>
        <begin position="247"/>
        <end position="259"/>
    </location>
</feature>
<dbReference type="OrthoDB" id="648354at2759"/>
<evidence type="ECO:0000256" key="6">
    <source>
        <dbReference type="SAM" id="MobiDB-lite"/>
    </source>
</evidence>
<comment type="subcellular location">
    <subcellularLocation>
        <location evidence="1">Nucleus</location>
    </subcellularLocation>
</comment>
<evidence type="ECO:0000313" key="8">
    <source>
        <dbReference type="EMBL" id="PUZ54212.1"/>
    </source>
</evidence>
<dbReference type="GO" id="GO:0005634">
    <property type="term" value="C:nucleus"/>
    <property type="evidence" value="ECO:0007669"/>
    <property type="project" value="UniProtKB-SubCell"/>
</dbReference>
<sequence>MAFDPDSKLSDLLAGGYHLSTRLQALFISRPLDRRGQEEAMAFSQELSRVFAASMSMLNSNAVAPEVRTGNSSGVSTPAKDKRARSDNGEVVTPSKKSREEGLTRKEITPSPHKDGYQWRKYGQKKIQNYNFSRYYFKCNRHRRCEAKKKVQQQDGGRGRLPPMFEVTYVNEHTCHELRASDDAAARMVSPWTTSRHHALAGVVDTARGGDGGGLFDLLPHIIGGGCAEENEAMVSCLAAVVSGSVPSPPPPSGWPPAPEASASDPGASFVPPAASGRSASVADDGAMMMMVVDDTGFSWDPWWSFCPVEEAAGHQLVTNRNQHHGPMHMDDAGGLADAVWPEHTCGAWRRA</sequence>
<feature type="compositionally biased region" description="Basic and acidic residues" evidence="6">
    <location>
        <begin position="97"/>
        <end position="117"/>
    </location>
</feature>